<organism evidence="2 3">
    <name type="scientific">Passalora fulva</name>
    <name type="common">Tomato leaf mold</name>
    <name type="synonym">Cladosporium fulvum</name>
    <dbReference type="NCBI Taxonomy" id="5499"/>
    <lineage>
        <taxon>Eukaryota</taxon>
        <taxon>Fungi</taxon>
        <taxon>Dikarya</taxon>
        <taxon>Ascomycota</taxon>
        <taxon>Pezizomycotina</taxon>
        <taxon>Dothideomycetes</taxon>
        <taxon>Dothideomycetidae</taxon>
        <taxon>Mycosphaerellales</taxon>
        <taxon>Mycosphaerellaceae</taxon>
        <taxon>Fulvia</taxon>
    </lineage>
</organism>
<evidence type="ECO:0000313" key="2">
    <source>
        <dbReference type="EMBL" id="UJO18847.1"/>
    </source>
</evidence>
<accession>A0A9Q8PAE9</accession>
<dbReference type="GeneID" id="71987462"/>
<proteinExistence type="predicted"/>
<name>A0A9Q8PAE9_PASFU</name>
<dbReference type="RefSeq" id="XP_047763213.1">
    <property type="nucleotide sequence ID" value="XM_047906732.1"/>
</dbReference>
<reference evidence="2" key="2">
    <citation type="journal article" date="2022" name="Microb. Genom.">
        <title>A chromosome-scale genome assembly of the tomato pathogen Cladosporium fulvum reveals a compartmentalized genome architecture and the presence of a dispensable chromosome.</title>
        <authorList>
            <person name="Zaccaron A.Z."/>
            <person name="Chen L.H."/>
            <person name="Samaras A."/>
            <person name="Stergiopoulos I."/>
        </authorList>
    </citation>
    <scope>NUCLEOTIDE SEQUENCE</scope>
    <source>
        <strain evidence="2">Race5_Kim</strain>
    </source>
</reference>
<dbReference type="KEGG" id="ffu:CLAFUR5_07584"/>
<evidence type="ECO:0000313" key="3">
    <source>
        <dbReference type="Proteomes" id="UP000756132"/>
    </source>
</evidence>
<dbReference type="Proteomes" id="UP000756132">
    <property type="component" value="Chromosome 6"/>
</dbReference>
<reference evidence="2" key="1">
    <citation type="submission" date="2021-12" db="EMBL/GenBank/DDBJ databases">
        <authorList>
            <person name="Zaccaron A."/>
            <person name="Stergiopoulos I."/>
        </authorList>
    </citation>
    <scope>NUCLEOTIDE SEQUENCE</scope>
    <source>
        <strain evidence="2">Race5_Kim</strain>
    </source>
</reference>
<evidence type="ECO:0000256" key="1">
    <source>
        <dbReference type="SAM" id="MobiDB-lite"/>
    </source>
</evidence>
<protein>
    <submittedName>
        <fullName evidence="2">Uncharacterized protein</fullName>
    </submittedName>
</protein>
<dbReference type="AlphaFoldDB" id="A0A9Q8PAE9"/>
<sequence>MGLFPKKPKDTKKASKSQPKQQSIPEPRLEPIGSTQDIYARASKNYPSYEIALKNVLNRCPPAENDAAFQRLIRNLWDQTPEYARGIQDYTAKARQRIWEAAELERLNAKNANREKLLNDEERRGLDAYNAGGG</sequence>
<keyword evidence="3" id="KW-1185">Reference proteome</keyword>
<dbReference type="EMBL" id="CP090168">
    <property type="protein sequence ID" value="UJO18847.1"/>
    <property type="molecule type" value="Genomic_DNA"/>
</dbReference>
<gene>
    <name evidence="2" type="ORF">CLAFUR5_07584</name>
</gene>
<feature type="region of interest" description="Disordered" evidence="1">
    <location>
        <begin position="1"/>
        <end position="35"/>
    </location>
</feature>